<evidence type="ECO:0008006" key="4">
    <source>
        <dbReference type="Google" id="ProtNLM"/>
    </source>
</evidence>
<dbReference type="Proteomes" id="UP001596056">
    <property type="component" value="Unassembled WGS sequence"/>
</dbReference>
<name>A0ABW0SB82_9RHOB</name>
<keyword evidence="3" id="KW-1185">Reference proteome</keyword>
<feature type="signal peptide" evidence="1">
    <location>
        <begin position="1"/>
        <end position="25"/>
    </location>
</feature>
<dbReference type="EMBL" id="JBHSNA010000004">
    <property type="protein sequence ID" value="MFC5566169.1"/>
    <property type="molecule type" value="Genomic_DNA"/>
</dbReference>
<organism evidence="2 3">
    <name type="scientific">Rubellimicrobium aerolatum</name>
    <dbReference type="NCBI Taxonomy" id="490979"/>
    <lineage>
        <taxon>Bacteria</taxon>
        <taxon>Pseudomonadati</taxon>
        <taxon>Pseudomonadota</taxon>
        <taxon>Alphaproteobacteria</taxon>
        <taxon>Rhodobacterales</taxon>
        <taxon>Roseobacteraceae</taxon>
        <taxon>Rubellimicrobium</taxon>
    </lineage>
</organism>
<comment type="caution">
    <text evidence="2">The sequence shown here is derived from an EMBL/GenBank/DDBJ whole genome shotgun (WGS) entry which is preliminary data.</text>
</comment>
<evidence type="ECO:0000256" key="1">
    <source>
        <dbReference type="SAM" id="SignalP"/>
    </source>
</evidence>
<proteinExistence type="predicted"/>
<keyword evidence="1" id="KW-0732">Signal</keyword>
<dbReference type="RefSeq" id="WP_209839085.1">
    <property type="nucleotide sequence ID" value="NZ_JAGGJP010000004.1"/>
</dbReference>
<feature type="chain" id="PRO_5046164120" description="SH3 domain-containing protein" evidence="1">
    <location>
        <begin position="26"/>
        <end position="119"/>
    </location>
</feature>
<gene>
    <name evidence="2" type="ORF">ACFPOC_07010</name>
</gene>
<accession>A0ABW0SB82</accession>
<evidence type="ECO:0000313" key="2">
    <source>
        <dbReference type="EMBL" id="MFC5566169.1"/>
    </source>
</evidence>
<reference evidence="3" key="1">
    <citation type="journal article" date="2019" name="Int. J. Syst. Evol. Microbiol.">
        <title>The Global Catalogue of Microorganisms (GCM) 10K type strain sequencing project: providing services to taxonomists for standard genome sequencing and annotation.</title>
        <authorList>
            <consortium name="The Broad Institute Genomics Platform"/>
            <consortium name="The Broad Institute Genome Sequencing Center for Infectious Disease"/>
            <person name="Wu L."/>
            <person name="Ma J."/>
        </authorList>
    </citation>
    <scope>NUCLEOTIDE SEQUENCE [LARGE SCALE GENOMIC DNA]</scope>
    <source>
        <strain evidence="3">KACC 11588</strain>
    </source>
</reference>
<protein>
    <recommendedName>
        <fullName evidence="4">SH3 domain-containing protein</fullName>
    </recommendedName>
</protein>
<sequence>MASRPLAAAFALAAVFLALPDPARAACRTEGTGARCIRVLDAPAGTGARSGSSAPSPLVQVGELVPRGRYSIILNADYYGLPPVSDGWVYMRIGADAFRVDWRTHQVLERVTDRAGANF</sequence>
<evidence type="ECO:0000313" key="3">
    <source>
        <dbReference type="Proteomes" id="UP001596056"/>
    </source>
</evidence>